<feature type="transmembrane region" description="Helical" evidence="1">
    <location>
        <begin position="75"/>
        <end position="96"/>
    </location>
</feature>
<gene>
    <name evidence="2" type="ORF">X801_04806</name>
</gene>
<reference evidence="2 3" key="1">
    <citation type="submission" date="2015-03" db="EMBL/GenBank/DDBJ databases">
        <title>Draft genome of the nematode, Opisthorchis viverrini.</title>
        <authorList>
            <person name="Mitreva M."/>
        </authorList>
    </citation>
    <scope>NUCLEOTIDE SEQUENCE [LARGE SCALE GENOMIC DNA]</scope>
    <source>
        <strain evidence="2">Khon Kaen</strain>
    </source>
</reference>
<protein>
    <recommendedName>
        <fullName evidence="4">Basigin</fullName>
    </recommendedName>
</protein>
<proteinExistence type="predicted"/>
<keyword evidence="1" id="KW-0812">Transmembrane</keyword>
<evidence type="ECO:0000313" key="3">
    <source>
        <dbReference type="Proteomes" id="UP000243686"/>
    </source>
</evidence>
<keyword evidence="1" id="KW-0472">Membrane</keyword>
<evidence type="ECO:0000313" key="2">
    <source>
        <dbReference type="EMBL" id="OON19329.1"/>
    </source>
</evidence>
<evidence type="ECO:0000256" key="1">
    <source>
        <dbReference type="SAM" id="Phobius"/>
    </source>
</evidence>
<dbReference type="AlphaFoldDB" id="A0A1S8WXS5"/>
<keyword evidence="1" id="KW-1133">Transmembrane helix</keyword>
<dbReference type="Proteomes" id="UP000243686">
    <property type="component" value="Unassembled WGS sequence"/>
</dbReference>
<name>A0A1S8WXS5_OPIVI</name>
<dbReference type="EMBL" id="KV893402">
    <property type="protein sequence ID" value="OON19329.1"/>
    <property type="molecule type" value="Genomic_DNA"/>
</dbReference>
<organism evidence="2 3">
    <name type="scientific">Opisthorchis viverrini</name>
    <name type="common">Southeast Asian liver fluke</name>
    <dbReference type="NCBI Taxonomy" id="6198"/>
    <lineage>
        <taxon>Eukaryota</taxon>
        <taxon>Metazoa</taxon>
        <taxon>Spiralia</taxon>
        <taxon>Lophotrochozoa</taxon>
        <taxon>Platyhelminthes</taxon>
        <taxon>Trematoda</taxon>
        <taxon>Digenea</taxon>
        <taxon>Opisthorchiida</taxon>
        <taxon>Opisthorchiata</taxon>
        <taxon>Opisthorchiidae</taxon>
        <taxon>Opisthorchis</taxon>
    </lineage>
</organism>
<keyword evidence="3" id="KW-1185">Reference proteome</keyword>
<evidence type="ECO:0008006" key="4">
    <source>
        <dbReference type="Google" id="ProtNLM"/>
    </source>
</evidence>
<sequence>MMKDSDALVEARADLALLGENSSEYQFLTKSVPNDQLLFPQLPSAYNGLYECSVGDPENGDESLILVNVKDRWAALWPFIGIVIEVAVLVTAILLYERHQMRSKPLKVDANATATTAATTTEASSPGMNPRTTQIQQQNNINAVGEPNNETTVDGNKGSNAEAGCHPERIIPIFIFAWFRVSPPGSNEPEECAMCKLEPAGLIAAGRSSSITHVLKPLDH</sequence>
<accession>A0A1S8WXS5</accession>